<dbReference type="OrthoDB" id="3541138at2"/>
<keyword evidence="1" id="KW-0472">Membrane</keyword>
<keyword evidence="1" id="KW-1133">Transmembrane helix</keyword>
<dbReference type="Proteomes" id="UP000236732">
    <property type="component" value="Unassembled WGS sequence"/>
</dbReference>
<evidence type="ECO:0000256" key="1">
    <source>
        <dbReference type="SAM" id="Phobius"/>
    </source>
</evidence>
<evidence type="ECO:0000313" key="2">
    <source>
        <dbReference type="EMBL" id="SEG82553.1"/>
    </source>
</evidence>
<protein>
    <submittedName>
        <fullName evidence="2">Uncharacterized protein</fullName>
    </submittedName>
</protein>
<proteinExistence type="predicted"/>
<dbReference type="EMBL" id="FNVT01000005">
    <property type="protein sequence ID" value="SEG82553.1"/>
    <property type="molecule type" value="Genomic_DNA"/>
</dbReference>
<reference evidence="2 3" key="1">
    <citation type="submission" date="2016-10" db="EMBL/GenBank/DDBJ databases">
        <authorList>
            <person name="de Groot N.N."/>
        </authorList>
    </citation>
    <scope>NUCLEOTIDE SEQUENCE [LARGE SCALE GENOMIC DNA]</scope>
    <source>
        <strain evidence="2 3">CGMCC 4.7037</strain>
    </source>
</reference>
<keyword evidence="1" id="KW-0812">Transmembrane</keyword>
<feature type="transmembrane region" description="Helical" evidence="1">
    <location>
        <begin position="31"/>
        <end position="52"/>
    </location>
</feature>
<evidence type="ECO:0000313" key="3">
    <source>
        <dbReference type="Proteomes" id="UP000236732"/>
    </source>
</evidence>
<gene>
    <name evidence="2" type="ORF">SAMN05444920_10558</name>
</gene>
<dbReference type="RefSeq" id="WP_103957428.1">
    <property type="nucleotide sequence ID" value="NZ_FNVT01000005.1"/>
</dbReference>
<name>A0A1H6DCL1_9ACTN</name>
<organism evidence="2 3">
    <name type="scientific">Nonomuraea solani</name>
    <dbReference type="NCBI Taxonomy" id="1144553"/>
    <lineage>
        <taxon>Bacteria</taxon>
        <taxon>Bacillati</taxon>
        <taxon>Actinomycetota</taxon>
        <taxon>Actinomycetes</taxon>
        <taxon>Streptosporangiales</taxon>
        <taxon>Streptosporangiaceae</taxon>
        <taxon>Nonomuraea</taxon>
    </lineage>
</organism>
<dbReference type="AlphaFoldDB" id="A0A1H6DCL1"/>
<accession>A0A1H6DCL1</accession>
<sequence length="67" mass="6898">MLAVVAAIIFGLGFLLDLVGASIPGGISGMTFVLLGLALLALHQAGVGTASIRSGYSNWRGRSRARR</sequence>
<keyword evidence="3" id="KW-1185">Reference proteome</keyword>